<dbReference type="GeneID" id="63760250"/>
<keyword evidence="3" id="KW-1185">Reference proteome</keyword>
<gene>
    <name evidence="2" type="ORF">ASPSYDRAFT_25549</name>
</gene>
<dbReference type="AlphaFoldDB" id="A0A1L9TVM0"/>
<feature type="region of interest" description="Disordered" evidence="1">
    <location>
        <begin position="1"/>
        <end position="27"/>
    </location>
</feature>
<feature type="compositionally biased region" description="Low complexity" evidence="1">
    <location>
        <begin position="1"/>
        <end position="13"/>
    </location>
</feature>
<organism evidence="2 3">
    <name type="scientific">Aspergillus sydowii CBS 593.65</name>
    <dbReference type="NCBI Taxonomy" id="1036612"/>
    <lineage>
        <taxon>Eukaryota</taxon>
        <taxon>Fungi</taxon>
        <taxon>Dikarya</taxon>
        <taxon>Ascomycota</taxon>
        <taxon>Pezizomycotina</taxon>
        <taxon>Eurotiomycetes</taxon>
        <taxon>Eurotiomycetidae</taxon>
        <taxon>Eurotiales</taxon>
        <taxon>Aspergillaceae</taxon>
        <taxon>Aspergillus</taxon>
        <taxon>Aspergillus subgen. Nidulantes</taxon>
    </lineage>
</organism>
<name>A0A1L9TVM0_9EURO</name>
<protein>
    <submittedName>
        <fullName evidence="2">Uncharacterized protein</fullName>
    </submittedName>
</protein>
<evidence type="ECO:0000256" key="1">
    <source>
        <dbReference type="SAM" id="MobiDB-lite"/>
    </source>
</evidence>
<reference evidence="3" key="1">
    <citation type="journal article" date="2017" name="Genome Biol.">
        <title>Comparative genomics reveals high biological diversity and specific adaptations in the industrially and medically important fungal genus Aspergillus.</title>
        <authorList>
            <person name="de Vries R.P."/>
            <person name="Riley R."/>
            <person name="Wiebenga A."/>
            <person name="Aguilar-Osorio G."/>
            <person name="Amillis S."/>
            <person name="Uchima C.A."/>
            <person name="Anderluh G."/>
            <person name="Asadollahi M."/>
            <person name="Askin M."/>
            <person name="Barry K."/>
            <person name="Battaglia E."/>
            <person name="Bayram O."/>
            <person name="Benocci T."/>
            <person name="Braus-Stromeyer S.A."/>
            <person name="Caldana C."/>
            <person name="Canovas D."/>
            <person name="Cerqueira G.C."/>
            <person name="Chen F."/>
            <person name="Chen W."/>
            <person name="Choi C."/>
            <person name="Clum A."/>
            <person name="Dos Santos R.A."/>
            <person name="Damasio A.R."/>
            <person name="Diallinas G."/>
            <person name="Emri T."/>
            <person name="Fekete E."/>
            <person name="Flipphi M."/>
            <person name="Freyberg S."/>
            <person name="Gallo A."/>
            <person name="Gournas C."/>
            <person name="Habgood R."/>
            <person name="Hainaut M."/>
            <person name="Harispe M.L."/>
            <person name="Henrissat B."/>
            <person name="Hilden K.S."/>
            <person name="Hope R."/>
            <person name="Hossain A."/>
            <person name="Karabika E."/>
            <person name="Karaffa L."/>
            <person name="Karanyi Z."/>
            <person name="Krasevec N."/>
            <person name="Kuo A."/>
            <person name="Kusch H."/>
            <person name="LaButti K."/>
            <person name="Lagendijk E.L."/>
            <person name="Lapidus A."/>
            <person name="Levasseur A."/>
            <person name="Lindquist E."/>
            <person name="Lipzen A."/>
            <person name="Logrieco A.F."/>
            <person name="MacCabe A."/>
            <person name="Maekelae M.R."/>
            <person name="Malavazi I."/>
            <person name="Melin P."/>
            <person name="Meyer V."/>
            <person name="Mielnichuk N."/>
            <person name="Miskei M."/>
            <person name="Molnar A.P."/>
            <person name="Mule G."/>
            <person name="Ngan C.Y."/>
            <person name="Orejas M."/>
            <person name="Orosz E."/>
            <person name="Ouedraogo J.P."/>
            <person name="Overkamp K.M."/>
            <person name="Park H.-S."/>
            <person name="Perrone G."/>
            <person name="Piumi F."/>
            <person name="Punt P.J."/>
            <person name="Ram A.F."/>
            <person name="Ramon A."/>
            <person name="Rauscher S."/>
            <person name="Record E."/>
            <person name="Riano-Pachon D.M."/>
            <person name="Robert V."/>
            <person name="Roehrig J."/>
            <person name="Ruller R."/>
            <person name="Salamov A."/>
            <person name="Salih N.S."/>
            <person name="Samson R.A."/>
            <person name="Sandor E."/>
            <person name="Sanguinetti M."/>
            <person name="Schuetze T."/>
            <person name="Sepcic K."/>
            <person name="Shelest E."/>
            <person name="Sherlock G."/>
            <person name="Sophianopoulou V."/>
            <person name="Squina F.M."/>
            <person name="Sun H."/>
            <person name="Susca A."/>
            <person name="Todd R.B."/>
            <person name="Tsang A."/>
            <person name="Unkles S.E."/>
            <person name="van de Wiele N."/>
            <person name="van Rossen-Uffink D."/>
            <person name="Oliveira J.V."/>
            <person name="Vesth T.C."/>
            <person name="Visser J."/>
            <person name="Yu J.-H."/>
            <person name="Zhou M."/>
            <person name="Andersen M.R."/>
            <person name="Archer D.B."/>
            <person name="Baker S.E."/>
            <person name="Benoit I."/>
            <person name="Brakhage A.A."/>
            <person name="Braus G.H."/>
            <person name="Fischer R."/>
            <person name="Frisvad J.C."/>
            <person name="Goldman G.H."/>
            <person name="Houbraken J."/>
            <person name="Oakley B."/>
            <person name="Pocsi I."/>
            <person name="Scazzocchio C."/>
            <person name="Seiboth B."/>
            <person name="vanKuyk P.A."/>
            <person name="Wortman J."/>
            <person name="Dyer P.S."/>
            <person name="Grigoriev I.V."/>
        </authorList>
    </citation>
    <scope>NUCLEOTIDE SEQUENCE [LARGE SCALE GENOMIC DNA]</scope>
    <source>
        <strain evidence="3">CBS 593.65</strain>
    </source>
</reference>
<dbReference type="EMBL" id="KV878582">
    <property type="protein sequence ID" value="OJJ63471.1"/>
    <property type="molecule type" value="Genomic_DNA"/>
</dbReference>
<proteinExistence type="predicted"/>
<dbReference type="VEuPathDB" id="FungiDB:ASPSYDRAFT_25549"/>
<accession>A0A1L9TVM0</accession>
<evidence type="ECO:0000313" key="3">
    <source>
        <dbReference type="Proteomes" id="UP000184356"/>
    </source>
</evidence>
<dbReference type="RefSeq" id="XP_040707277.1">
    <property type="nucleotide sequence ID" value="XM_040844177.1"/>
</dbReference>
<feature type="compositionally biased region" description="Pro residues" evidence="1">
    <location>
        <begin position="14"/>
        <end position="27"/>
    </location>
</feature>
<dbReference type="Proteomes" id="UP000184356">
    <property type="component" value="Unassembled WGS sequence"/>
</dbReference>
<evidence type="ECO:0000313" key="2">
    <source>
        <dbReference type="EMBL" id="OJJ63471.1"/>
    </source>
</evidence>
<sequence length="114" mass="13027">MSYQQPPYEQQPYGYPPQAPPMQYQQPPPQQIIVQEEKKDDKGCCMTWSKRSVLILGMWMDLQNELSSDTLCQLLSTSRLVGEKEALTGTYNPTTRPIRPSGFVLPTHEGIGYY</sequence>